<dbReference type="SUPFAM" id="SSF101447">
    <property type="entry name" value="Formin homology 2 domain (FH2 domain)"/>
    <property type="match status" value="1"/>
</dbReference>
<dbReference type="Gene3D" id="1.10.10.60">
    <property type="entry name" value="Homeodomain-like"/>
    <property type="match status" value="1"/>
</dbReference>
<dbReference type="AlphaFoldDB" id="A0A9W6UY28"/>
<dbReference type="PROSITE" id="PS50977">
    <property type="entry name" value="HTH_TETR_2"/>
    <property type="match status" value="1"/>
</dbReference>
<dbReference type="GO" id="GO:0003700">
    <property type="term" value="F:DNA-binding transcription factor activity"/>
    <property type="evidence" value="ECO:0007669"/>
    <property type="project" value="TreeGrafter"/>
</dbReference>
<proteinExistence type="predicted"/>
<evidence type="ECO:0000256" key="3">
    <source>
        <dbReference type="ARBA" id="ARBA00023163"/>
    </source>
</evidence>
<dbReference type="GO" id="GO:0000976">
    <property type="term" value="F:transcription cis-regulatory region binding"/>
    <property type="evidence" value="ECO:0007669"/>
    <property type="project" value="TreeGrafter"/>
</dbReference>
<evidence type="ECO:0000256" key="4">
    <source>
        <dbReference type="PROSITE-ProRule" id="PRU00335"/>
    </source>
</evidence>
<accession>A0A9W6UY28</accession>
<dbReference type="SUPFAM" id="SSF46689">
    <property type="entry name" value="Homeodomain-like"/>
    <property type="match status" value="1"/>
</dbReference>
<name>A0A9W6UY28_9ACTN</name>
<protein>
    <submittedName>
        <fullName evidence="7">TetR family transcriptional regulator</fullName>
    </submittedName>
</protein>
<organism evidence="7 8">
    <name type="scientific">Kitasatospora phosalacinea</name>
    <dbReference type="NCBI Taxonomy" id="2065"/>
    <lineage>
        <taxon>Bacteria</taxon>
        <taxon>Bacillati</taxon>
        <taxon>Actinomycetota</taxon>
        <taxon>Actinomycetes</taxon>
        <taxon>Kitasatosporales</taxon>
        <taxon>Streptomycetaceae</taxon>
        <taxon>Kitasatospora</taxon>
    </lineage>
</organism>
<gene>
    <name evidence="7" type="ORF">Kpho02_05650</name>
</gene>
<evidence type="ECO:0000313" key="7">
    <source>
        <dbReference type="EMBL" id="GLW68266.1"/>
    </source>
</evidence>
<sequence>MSTTPTPPPPPPPPPPPTSPPPPPPPPPPPGRRERKKAATRQAIADAALRLFLERGYDDVGIREIADAADVSTTTLFKHFPSKEALVFDRETDQEAELLAAVRERPPGRSIPAALCDHALRHRRAATDGDPRFATFLGLVNSTPALRDYHQAMWLRHTAALAAVIAEESGRPADDPLCTALAHFALEAPRAAQAHDDVRGAMVRAFDLLEHGWNSLAAPPS</sequence>
<dbReference type="PRINTS" id="PR00455">
    <property type="entry name" value="HTHTETR"/>
</dbReference>
<dbReference type="PANTHER" id="PTHR30055:SF234">
    <property type="entry name" value="HTH-TYPE TRANSCRIPTIONAL REGULATOR BETI"/>
    <property type="match status" value="1"/>
</dbReference>
<feature type="region of interest" description="Disordered" evidence="5">
    <location>
        <begin position="1"/>
        <end position="41"/>
    </location>
</feature>
<dbReference type="Pfam" id="PF00440">
    <property type="entry name" value="TetR_N"/>
    <property type="match status" value="1"/>
</dbReference>
<evidence type="ECO:0000256" key="1">
    <source>
        <dbReference type="ARBA" id="ARBA00023015"/>
    </source>
</evidence>
<dbReference type="InterPro" id="IPR009057">
    <property type="entry name" value="Homeodomain-like_sf"/>
</dbReference>
<dbReference type="PANTHER" id="PTHR30055">
    <property type="entry name" value="HTH-TYPE TRANSCRIPTIONAL REGULATOR RUTR"/>
    <property type="match status" value="1"/>
</dbReference>
<dbReference type="Proteomes" id="UP001165041">
    <property type="component" value="Unassembled WGS sequence"/>
</dbReference>
<keyword evidence="2 4" id="KW-0238">DNA-binding</keyword>
<comment type="caution">
    <text evidence="7">The sequence shown here is derived from an EMBL/GenBank/DDBJ whole genome shotgun (WGS) entry which is preliminary data.</text>
</comment>
<dbReference type="InterPro" id="IPR001647">
    <property type="entry name" value="HTH_TetR"/>
</dbReference>
<feature type="DNA-binding region" description="H-T-H motif" evidence="4">
    <location>
        <begin position="61"/>
        <end position="80"/>
    </location>
</feature>
<feature type="domain" description="HTH tetR-type" evidence="6">
    <location>
        <begin position="38"/>
        <end position="98"/>
    </location>
</feature>
<dbReference type="EMBL" id="BSSA01000001">
    <property type="protein sequence ID" value="GLW68266.1"/>
    <property type="molecule type" value="Genomic_DNA"/>
</dbReference>
<dbReference type="InterPro" id="IPR050109">
    <property type="entry name" value="HTH-type_TetR-like_transc_reg"/>
</dbReference>
<evidence type="ECO:0000256" key="2">
    <source>
        <dbReference type="ARBA" id="ARBA00023125"/>
    </source>
</evidence>
<dbReference type="Pfam" id="PF17754">
    <property type="entry name" value="TetR_C_14"/>
    <property type="match status" value="1"/>
</dbReference>
<keyword evidence="1" id="KW-0805">Transcription regulation</keyword>
<evidence type="ECO:0000313" key="8">
    <source>
        <dbReference type="Proteomes" id="UP001165041"/>
    </source>
</evidence>
<feature type="compositionally biased region" description="Pro residues" evidence="5">
    <location>
        <begin position="1"/>
        <end position="30"/>
    </location>
</feature>
<reference evidence="7" key="1">
    <citation type="submission" date="2023-02" db="EMBL/GenBank/DDBJ databases">
        <title>Kitasatospora phosalacinea NBRC 14627.</title>
        <authorList>
            <person name="Ichikawa N."/>
            <person name="Sato H."/>
            <person name="Tonouchi N."/>
        </authorList>
    </citation>
    <scope>NUCLEOTIDE SEQUENCE</scope>
    <source>
        <strain evidence="7">NBRC 14627</strain>
    </source>
</reference>
<evidence type="ECO:0000256" key="5">
    <source>
        <dbReference type="SAM" id="MobiDB-lite"/>
    </source>
</evidence>
<evidence type="ECO:0000259" key="6">
    <source>
        <dbReference type="PROSITE" id="PS50977"/>
    </source>
</evidence>
<keyword evidence="3" id="KW-0804">Transcription</keyword>
<dbReference type="InterPro" id="IPR041347">
    <property type="entry name" value="MftR_C"/>
</dbReference>
<dbReference type="Gene3D" id="1.10.357.10">
    <property type="entry name" value="Tetracycline Repressor, domain 2"/>
    <property type="match status" value="1"/>
</dbReference>